<evidence type="ECO:0000259" key="10">
    <source>
        <dbReference type="PROSITE" id="PS51779"/>
    </source>
</evidence>
<dbReference type="InterPro" id="IPR010827">
    <property type="entry name" value="BamA/TamA_POTRA"/>
</dbReference>
<reference evidence="11" key="2">
    <citation type="journal article" date="2020" name="Microorganisms">
        <title>Osmotic Adaptation and Compatible Solute Biosynthesis of Phototrophic Bacteria as Revealed from Genome Analyses.</title>
        <authorList>
            <person name="Imhoff J.F."/>
            <person name="Rahn T."/>
            <person name="Kunzel S."/>
            <person name="Keller A."/>
            <person name="Neulinger S.C."/>
        </authorList>
    </citation>
    <scope>NUCLEOTIDE SEQUENCE</scope>
    <source>
        <strain evidence="11">LMG 28126</strain>
    </source>
</reference>
<dbReference type="PANTHER" id="PTHR12815">
    <property type="entry name" value="SORTING AND ASSEMBLY MACHINERY SAMM50 PROTEIN FAMILY MEMBER"/>
    <property type="match status" value="1"/>
</dbReference>
<dbReference type="NCBIfam" id="TIGR03303">
    <property type="entry name" value="OM_YaeT"/>
    <property type="match status" value="1"/>
</dbReference>
<dbReference type="PANTHER" id="PTHR12815:SF23">
    <property type="entry name" value="OUTER MEMBRANE PROTEIN ASSEMBLY FACTOR BAMA"/>
    <property type="match status" value="1"/>
</dbReference>
<dbReference type="InterPro" id="IPR023707">
    <property type="entry name" value="OM_assembly_BamA"/>
</dbReference>
<dbReference type="Proteomes" id="UP000706333">
    <property type="component" value="Unassembled WGS sequence"/>
</dbReference>
<evidence type="ECO:0000256" key="1">
    <source>
        <dbReference type="ARBA" id="ARBA00004370"/>
    </source>
</evidence>
<feature type="domain" description="POTRA" evidence="10">
    <location>
        <begin position="100"/>
        <end position="177"/>
    </location>
</feature>
<dbReference type="GO" id="GO:0009279">
    <property type="term" value="C:cell outer membrane"/>
    <property type="evidence" value="ECO:0007669"/>
    <property type="project" value="UniProtKB-SubCell"/>
</dbReference>
<evidence type="ECO:0000256" key="5">
    <source>
        <dbReference type="ARBA" id="ARBA00022737"/>
    </source>
</evidence>
<dbReference type="InterPro" id="IPR039910">
    <property type="entry name" value="D15-like"/>
</dbReference>
<dbReference type="InterPro" id="IPR000184">
    <property type="entry name" value="Bac_surfAg_D15"/>
</dbReference>
<reference evidence="11" key="1">
    <citation type="submission" date="2017-05" db="EMBL/GenBank/DDBJ databases">
        <authorList>
            <person name="Imhoff J.F."/>
            <person name="Rahn T."/>
            <person name="Kuenzel S."/>
            <person name="Neulinger S.C."/>
        </authorList>
    </citation>
    <scope>NUCLEOTIDE SEQUENCE</scope>
    <source>
        <strain evidence="11">LMG 28126</strain>
    </source>
</reference>
<keyword evidence="2 8" id="KW-1134">Transmembrane beta strand</keyword>
<feature type="domain" description="POTRA" evidence="10">
    <location>
        <begin position="353"/>
        <end position="426"/>
    </location>
</feature>
<evidence type="ECO:0000313" key="12">
    <source>
        <dbReference type="Proteomes" id="UP000706333"/>
    </source>
</evidence>
<comment type="function">
    <text evidence="8">Part of the outer membrane protein assembly complex, which is involved in assembly and insertion of beta-barrel proteins into the outer membrane.</text>
</comment>
<keyword evidence="4 8" id="KW-0732">Signal</keyword>
<protein>
    <recommendedName>
        <fullName evidence="8 9">Outer membrane protein assembly factor BamA</fullName>
    </recommendedName>
</protein>
<accession>A0A934TK14</accession>
<dbReference type="Pfam" id="PF01103">
    <property type="entry name" value="Omp85"/>
    <property type="match status" value="1"/>
</dbReference>
<feature type="signal peptide" evidence="8">
    <location>
        <begin position="1"/>
        <end position="29"/>
    </location>
</feature>
<dbReference type="Pfam" id="PF07244">
    <property type="entry name" value="POTRA"/>
    <property type="match status" value="5"/>
</dbReference>
<dbReference type="GO" id="GO:0051205">
    <property type="term" value="P:protein insertion into membrane"/>
    <property type="evidence" value="ECO:0007669"/>
    <property type="project" value="UniProtKB-UniRule"/>
</dbReference>
<keyword evidence="7 8" id="KW-0998">Cell outer membrane</keyword>
<proteinExistence type="inferred from homology"/>
<feature type="domain" description="POTRA" evidence="10">
    <location>
        <begin position="32"/>
        <end position="99"/>
    </location>
</feature>
<dbReference type="GO" id="GO:0043165">
    <property type="term" value="P:Gram-negative-bacterium-type cell outer membrane assembly"/>
    <property type="evidence" value="ECO:0007669"/>
    <property type="project" value="UniProtKB-UniRule"/>
</dbReference>
<keyword evidence="3 8" id="KW-0812">Transmembrane</keyword>
<evidence type="ECO:0000256" key="8">
    <source>
        <dbReference type="HAMAP-Rule" id="MF_01430"/>
    </source>
</evidence>
<dbReference type="HAMAP" id="MF_01430">
    <property type="entry name" value="OM_assembly_BamA"/>
    <property type="match status" value="1"/>
</dbReference>
<comment type="subcellular location">
    <subcellularLocation>
        <location evidence="8">Cell outer membrane</location>
    </subcellularLocation>
    <subcellularLocation>
        <location evidence="1">Membrane</location>
    </subcellularLocation>
</comment>
<keyword evidence="6 8" id="KW-0472">Membrane</keyword>
<dbReference type="PIRSF" id="PIRSF006076">
    <property type="entry name" value="OM_assembly_OMP85"/>
    <property type="match status" value="1"/>
</dbReference>
<evidence type="ECO:0000256" key="2">
    <source>
        <dbReference type="ARBA" id="ARBA00022452"/>
    </source>
</evidence>
<dbReference type="PROSITE" id="PS51779">
    <property type="entry name" value="POTRA"/>
    <property type="match status" value="3"/>
</dbReference>
<comment type="similarity">
    <text evidence="8">Belongs to the BamA family.</text>
</comment>
<organism evidence="11 12">
    <name type="scientific">Rhodobaculum claviforme</name>
    <dbReference type="NCBI Taxonomy" id="1549854"/>
    <lineage>
        <taxon>Bacteria</taxon>
        <taxon>Pseudomonadati</taxon>
        <taxon>Pseudomonadota</taxon>
        <taxon>Alphaproteobacteria</taxon>
        <taxon>Rhodobacterales</taxon>
        <taxon>Paracoccaceae</taxon>
        <taxon>Rhodobaculum</taxon>
    </lineage>
</organism>
<evidence type="ECO:0000256" key="6">
    <source>
        <dbReference type="ARBA" id="ARBA00023136"/>
    </source>
</evidence>
<evidence type="ECO:0000256" key="9">
    <source>
        <dbReference type="NCBIfam" id="TIGR03303"/>
    </source>
</evidence>
<dbReference type="InterPro" id="IPR034746">
    <property type="entry name" value="POTRA"/>
</dbReference>
<evidence type="ECO:0000256" key="7">
    <source>
        <dbReference type="ARBA" id="ARBA00023237"/>
    </source>
</evidence>
<dbReference type="AlphaFoldDB" id="A0A934TK14"/>
<dbReference type="Gene3D" id="2.40.160.50">
    <property type="entry name" value="membrane protein fhac: a member of the omp85/tpsb transporter family"/>
    <property type="match status" value="1"/>
</dbReference>
<evidence type="ECO:0000256" key="4">
    <source>
        <dbReference type="ARBA" id="ARBA00022729"/>
    </source>
</evidence>
<keyword evidence="5 8" id="KW-0677">Repeat</keyword>
<dbReference type="EMBL" id="NHSD01000260">
    <property type="protein sequence ID" value="MBK5927575.1"/>
    <property type="molecule type" value="Genomic_DNA"/>
</dbReference>
<comment type="caution">
    <text evidence="11">The sequence shown here is derived from an EMBL/GenBank/DDBJ whole genome shotgun (WGS) entry which is preliminary data.</text>
</comment>
<gene>
    <name evidence="8" type="primary">bamA</name>
    <name evidence="11" type="ORF">CCR87_09600</name>
</gene>
<name>A0A934TK14_9RHOB</name>
<sequence precursor="true">MGRGVAVRTARTLVLGALLAVAMPIAAMAQDYRFAAIQVQGNERVDPSVIAGFAGIPQGETISAGALNAAFQRVVNSGLFEDVSFDPRGGTLVITVRENPVINVISFEGNRRVDDDVLRGVTTSRARRVFSAAQAEQDAAAIAEVYRQGGRFAAEVTPRIIERSGNRLDLVFEIREGATVEIERLSFVGNRAFTDRRLRRVLSTTQAGLLRTFVRTDTFLEGRVELDRALLQDFYLARGYIDFEVLNVASEISREGDAFFVTFTIREGQQYRVGNVSVSSEIAGVEAADFEGYVRVRPGVVFSPTVVEATIARMERQASDRGLRFARVDPRVTRNERNQTVDIDFVLVTGERIFVERIDVQGNVSTLDRVVRREFRIAEGDPLNPRELREAAERIRALGFFSDVQVDGRQGSAPDQVVVDVNVEETTTGSLGFGVSFSRAERLGGALTFSETNFLGRGQELTLAFNTTRGSREFNLDFVEPRLRDGEISGGLSLFYRETDVQSWANFSTRQAQVSPSIGFPVSPFGRMTLRYFLRGDEVRDFRDEVSPVLRADDGRTTTSGVGLRYVYDTRRSELSPDFGVLVRLDQEIAGLGGDRKYLRSTALGVVERRVFGDDVTLRAELEAGAITMLSGRSRVTERFELSDRMRGFRPAGAGPRDLSSVDQDGLGANYFAVARMEADFPLGLPEEYGIAGGVFFDVGSSWGISCPSGVDCSGVDDSRSLRAVAGVSIFWDTPLGPLRFNFSRPVQTKAFDRTQNFDLTIQSRF</sequence>
<keyword evidence="12" id="KW-1185">Reference proteome</keyword>
<dbReference type="Gene3D" id="3.10.20.310">
    <property type="entry name" value="membrane protein fhac"/>
    <property type="match status" value="5"/>
</dbReference>
<evidence type="ECO:0000256" key="3">
    <source>
        <dbReference type="ARBA" id="ARBA00022692"/>
    </source>
</evidence>
<feature type="chain" id="PRO_5038189665" description="Outer membrane protein assembly factor BamA" evidence="8">
    <location>
        <begin position="30"/>
        <end position="766"/>
    </location>
</feature>
<comment type="subunit">
    <text evidence="8">Part of the Bam complex.</text>
</comment>
<evidence type="ECO:0000313" key="11">
    <source>
        <dbReference type="EMBL" id="MBK5927575.1"/>
    </source>
</evidence>